<comment type="caution">
    <text evidence="3">The sequence shown here is derived from an EMBL/GenBank/DDBJ whole genome shotgun (WGS) entry which is preliminary data.</text>
</comment>
<evidence type="ECO:0000313" key="3">
    <source>
        <dbReference type="EMBL" id="KAF8729503.1"/>
    </source>
</evidence>
<dbReference type="GO" id="GO:0009506">
    <property type="term" value="C:plasmodesma"/>
    <property type="evidence" value="ECO:0007669"/>
    <property type="project" value="TreeGrafter"/>
</dbReference>
<organism evidence="3 4">
    <name type="scientific">Digitaria exilis</name>
    <dbReference type="NCBI Taxonomy" id="1010633"/>
    <lineage>
        <taxon>Eukaryota</taxon>
        <taxon>Viridiplantae</taxon>
        <taxon>Streptophyta</taxon>
        <taxon>Embryophyta</taxon>
        <taxon>Tracheophyta</taxon>
        <taxon>Spermatophyta</taxon>
        <taxon>Magnoliopsida</taxon>
        <taxon>Liliopsida</taxon>
        <taxon>Poales</taxon>
        <taxon>Poaceae</taxon>
        <taxon>PACMAD clade</taxon>
        <taxon>Panicoideae</taxon>
        <taxon>Panicodae</taxon>
        <taxon>Paniceae</taxon>
        <taxon>Anthephorinae</taxon>
        <taxon>Digitaria</taxon>
    </lineage>
</organism>
<accession>A0A835F615</accession>
<comment type="subcellular location">
    <subcellularLocation>
        <location evidence="1">Membrane</location>
    </subcellularLocation>
</comment>
<dbReference type="PANTHER" id="PTHR31415">
    <property type="entry name" value="OS05G0367900 PROTEIN"/>
    <property type="match status" value="1"/>
</dbReference>
<dbReference type="Gramene" id="Dexi1B01G0025820.1">
    <property type="protein sequence ID" value="Dexi1B01G0025820.1:cds"/>
    <property type="gene ID" value="Dexi1B01G0025820"/>
</dbReference>
<evidence type="ECO:0000256" key="1">
    <source>
        <dbReference type="ARBA" id="ARBA00004370"/>
    </source>
</evidence>
<sequence length="206" mass="22688">MGRARCCCAAWLVVVLVAMSAFVVTFLLVVELTPVEVTVDEASLGRLSLANTSGNGNATAPSFLLSCNLSLAVAVHNPSWSTRAWRTSPLDAELRFRGRPFAAFRMGTAGEWGRIRALRTEVHRVASAAERAPVDLGRFEVAEFARERVAGEFWLELVVAGEFKYQAHSGRRRIKVSCPLRLSLLPTSAAFERVECTEECRDDDDD</sequence>
<dbReference type="GO" id="GO:0098542">
    <property type="term" value="P:defense response to other organism"/>
    <property type="evidence" value="ECO:0007669"/>
    <property type="project" value="InterPro"/>
</dbReference>
<dbReference type="EMBL" id="JACEFO010001623">
    <property type="protein sequence ID" value="KAF8729503.1"/>
    <property type="molecule type" value="Genomic_DNA"/>
</dbReference>
<keyword evidence="4" id="KW-1185">Reference proteome</keyword>
<dbReference type="InterPro" id="IPR044839">
    <property type="entry name" value="NDR1-like"/>
</dbReference>
<gene>
    <name evidence="3" type="ORF">HU200_017442</name>
</gene>
<evidence type="ECO:0008006" key="5">
    <source>
        <dbReference type="Google" id="ProtNLM"/>
    </source>
</evidence>
<dbReference type="GO" id="GO:0005886">
    <property type="term" value="C:plasma membrane"/>
    <property type="evidence" value="ECO:0007669"/>
    <property type="project" value="TreeGrafter"/>
</dbReference>
<protein>
    <recommendedName>
        <fullName evidence="5">Late embryogenesis abundant protein LEA-2 subgroup domain-containing protein</fullName>
    </recommendedName>
</protein>
<dbReference type="Proteomes" id="UP000636709">
    <property type="component" value="Unassembled WGS sequence"/>
</dbReference>
<proteinExistence type="predicted"/>
<evidence type="ECO:0000313" key="4">
    <source>
        <dbReference type="Proteomes" id="UP000636709"/>
    </source>
</evidence>
<dbReference type="PANTHER" id="PTHR31415:SF67">
    <property type="entry name" value="OS04G0114300 PROTEIN"/>
    <property type="match status" value="1"/>
</dbReference>
<reference evidence="3" key="1">
    <citation type="submission" date="2020-07" db="EMBL/GenBank/DDBJ databases">
        <title>Genome sequence and genetic diversity analysis of an under-domesticated orphan crop, white fonio (Digitaria exilis).</title>
        <authorList>
            <person name="Bennetzen J.L."/>
            <person name="Chen S."/>
            <person name="Ma X."/>
            <person name="Wang X."/>
            <person name="Yssel A.E.J."/>
            <person name="Chaluvadi S.R."/>
            <person name="Johnson M."/>
            <person name="Gangashetty P."/>
            <person name="Hamidou F."/>
            <person name="Sanogo M.D."/>
            <person name="Zwaenepoel A."/>
            <person name="Wallace J."/>
            <person name="Van De Peer Y."/>
            <person name="Van Deynze A."/>
        </authorList>
    </citation>
    <scope>NUCLEOTIDE SEQUENCE</scope>
    <source>
        <tissue evidence="3">Leaves</tissue>
    </source>
</reference>
<evidence type="ECO:0000256" key="2">
    <source>
        <dbReference type="ARBA" id="ARBA00023136"/>
    </source>
</evidence>
<dbReference type="OrthoDB" id="695001at2759"/>
<name>A0A835F615_9POAL</name>
<dbReference type="AlphaFoldDB" id="A0A835F615"/>
<keyword evidence="2" id="KW-0472">Membrane</keyword>